<feature type="region of interest" description="Disordered" evidence="12">
    <location>
        <begin position="246"/>
        <end position="282"/>
    </location>
</feature>
<accession>A0A9Q0K285</accession>
<evidence type="ECO:0000256" key="10">
    <source>
        <dbReference type="PROSITE-ProRule" id="PRU00176"/>
    </source>
</evidence>
<feature type="region of interest" description="Disordered" evidence="12">
    <location>
        <begin position="105"/>
        <end position="144"/>
    </location>
</feature>
<proteinExistence type="inferred from homology"/>
<feature type="domain" description="RanBP2-type" evidence="14">
    <location>
        <begin position="150"/>
        <end position="181"/>
    </location>
</feature>
<evidence type="ECO:0000256" key="1">
    <source>
        <dbReference type="ARBA" id="ARBA00004123"/>
    </source>
</evidence>
<dbReference type="SUPFAM" id="SSF54928">
    <property type="entry name" value="RNA-binding domain, RBD"/>
    <property type="match status" value="1"/>
</dbReference>
<dbReference type="EMBL" id="JAMYWD010000009">
    <property type="protein sequence ID" value="KAJ4961129.1"/>
    <property type="molecule type" value="Genomic_DNA"/>
</dbReference>
<keyword evidence="16" id="KW-1185">Reference proteome</keyword>
<organism evidence="15 16">
    <name type="scientific">Protea cynaroides</name>
    <dbReference type="NCBI Taxonomy" id="273540"/>
    <lineage>
        <taxon>Eukaryota</taxon>
        <taxon>Viridiplantae</taxon>
        <taxon>Streptophyta</taxon>
        <taxon>Embryophyta</taxon>
        <taxon>Tracheophyta</taxon>
        <taxon>Spermatophyta</taxon>
        <taxon>Magnoliopsida</taxon>
        <taxon>Proteales</taxon>
        <taxon>Proteaceae</taxon>
        <taxon>Protea</taxon>
    </lineage>
</organism>
<feature type="domain" description="RanBP2-type" evidence="14">
    <location>
        <begin position="217"/>
        <end position="246"/>
    </location>
</feature>
<feature type="region of interest" description="Disordered" evidence="12">
    <location>
        <begin position="178"/>
        <end position="213"/>
    </location>
</feature>
<evidence type="ECO:0000256" key="9">
    <source>
        <dbReference type="ARBA" id="ARBA00061442"/>
    </source>
</evidence>
<comment type="subcellular location">
    <subcellularLocation>
        <location evidence="1">Nucleus</location>
    </subcellularLocation>
</comment>
<keyword evidence="6 10" id="KW-0694">RNA-binding</keyword>
<keyword evidence="2" id="KW-0479">Metal-binding</keyword>
<feature type="compositionally biased region" description="Gly residues" evidence="12">
    <location>
        <begin position="248"/>
        <end position="258"/>
    </location>
</feature>
<dbReference type="InterPro" id="IPR000504">
    <property type="entry name" value="RRM_dom"/>
</dbReference>
<gene>
    <name evidence="15" type="ORF">NE237_021039</name>
</gene>
<dbReference type="Gene3D" id="4.10.1060.10">
    <property type="entry name" value="Zinc finger, RanBP2-type"/>
    <property type="match status" value="2"/>
</dbReference>
<dbReference type="SMART" id="SM00547">
    <property type="entry name" value="ZnF_RBZ"/>
    <property type="match status" value="2"/>
</dbReference>
<dbReference type="SUPFAM" id="SSF90209">
    <property type="entry name" value="Ran binding protein zinc finger-like"/>
    <property type="match status" value="2"/>
</dbReference>
<dbReference type="FunFam" id="4.10.1060.10:FF:000008">
    <property type="entry name" value="TATA-binding protein-associated factor 2N isoform X1"/>
    <property type="match status" value="1"/>
</dbReference>
<keyword evidence="5" id="KW-0862">Zinc</keyword>
<feature type="compositionally biased region" description="Gly residues" evidence="12">
    <location>
        <begin position="184"/>
        <end position="206"/>
    </location>
</feature>
<feature type="domain" description="RRM" evidence="13">
    <location>
        <begin position="13"/>
        <end position="99"/>
    </location>
</feature>
<dbReference type="PROSITE" id="PS01358">
    <property type="entry name" value="ZF_RANBP2_1"/>
    <property type="match status" value="2"/>
</dbReference>
<dbReference type="InterPro" id="IPR035979">
    <property type="entry name" value="RBD_domain_sf"/>
</dbReference>
<evidence type="ECO:0000256" key="7">
    <source>
        <dbReference type="ARBA" id="ARBA00023242"/>
    </source>
</evidence>
<dbReference type="GO" id="GO:0005634">
    <property type="term" value="C:nucleus"/>
    <property type="evidence" value="ECO:0007669"/>
    <property type="project" value="UniProtKB-SubCell"/>
</dbReference>
<dbReference type="FunFam" id="4.10.1060.10:FF:000004">
    <property type="entry name" value="Zinc finger Ran-binding domain-containing protein 2"/>
    <property type="match status" value="1"/>
</dbReference>
<comment type="function">
    <text evidence="8">TAFs are components of the transcription factor IID (TFIID) complex that is essential for mediating regulation of RNA polymerase transcription.</text>
</comment>
<dbReference type="InterPro" id="IPR012677">
    <property type="entry name" value="Nucleotide-bd_a/b_plait_sf"/>
</dbReference>
<dbReference type="PROSITE" id="PS50199">
    <property type="entry name" value="ZF_RANBP2_2"/>
    <property type="match status" value="2"/>
</dbReference>
<dbReference type="Pfam" id="PF00641">
    <property type="entry name" value="Zn_ribbon_RanBP"/>
    <property type="match status" value="2"/>
</dbReference>
<dbReference type="SMART" id="SM00360">
    <property type="entry name" value="RRM"/>
    <property type="match status" value="1"/>
</dbReference>
<evidence type="ECO:0000256" key="11">
    <source>
        <dbReference type="PROSITE-ProRule" id="PRU00322"/>
    </source>
</evidence>
<dbReference type="InterPro" id="IPR036443">
    <property type="entry name" value="Znf_RanBP2_sf"/>
</dbReference>
<evidence type="ECO:0000313" key="15">
    <source>
        <dbReference type="EMBL" id="KAJ4961129.1"/>
    </source>
</evidence>
<dbReference type="PANTHER" id="PTHR12999:SF17">
    <property type="entry name" value="ZINC FINGER RAN-BINDING DOMAIN-CONTAINING PROTEIN 2"/>
    <property type="match status" value="1"/>
</dbReference>
<dbReference type="InterPro" id="IPR001876">
    <property type="entry name" value="Znf_RanBP2"/>
</dbReference>
<keyword evidence="7" id="KW-0539">Nucleus</keyword>
<dbReference type="CDD" id="cd12534">
    <property type="entry name" value="RRM_SARFH"/>
    <property type="match status" value="1"/>
</dbReference>
<dbReference type="AlphaFoldDB" id="A0A9Q0K285"/>
<evidence type="ECO:0000256" key="12">
    <source>
        <dbReference type="SAM" id="MobiDB-lite"/>
    </source>
</evidence>
<evidence type="ECO:0000256" key="8">
    <source>
        <dbReference type="ARBA" id="ARBA00058775"/>
    </source>
</evidence>
<protein>
    <recommendedName>
        <fullName evidence="17">Transcription initiation factor TFIID subunit 15</fullName>
    </recommendedName>
</protein>
<feature type="region of interest" description="Disordered" evidence="12">
    <location>
        <begin position="319"/>
        <end position="411"/>
    </location>
</feature>
<evidence type="ECO:0000256" key="2">
    <source>
        <dbReference type="ARBA" id="ARBA00022723"/>
    </source>
</evidence>
<dbReference type="GO" id="GO:0008270">
    <property type="term" value="F:zinc ion binding"/>
    <property type="evidence" value="ECO:0007669"/>
    <property type="project" value="UniProtKB-KW"/>
</dbReference>
<evidence type="ECO:0000256" key="4">
    <source>
        <dbReference type="ARBA" id="ARBA00022771"/>
    </source>
</evidence>
<dbReference type="FunFam" id="3.30.70.330:FF:000574">
    <property type="entry name" value="HIV Tat-specific factor 1"/>
    <property type="match status" value="1"/>
</dbReference>
<dbReference type="OrthoDB" id="76445at2759"/>
<comment type="caution">
    <text evidence="15">The sequence shown here is derived from an EMBL/GenBank/DDBJ whole genome shotgun (WGS) entry which is preliminary data.</text>
</comment>
<dbReference type="PANTHER" id="PTHR12999">
    <property type="entry name" value="ZINC FINGER RAN-BINDING DOMAIN-CONTAINING PROTEIN 2 ZRANB2-RELATED"/>
    <property type="match status" value="1"/>
</dbReference>
<evidence type="ECO:0000256" key="3">
    <source>
        <dbReference type="ARBA" id="ARBA00022737"/>
    </source>
</evidence>
<evidence type="ECO:0008006" key="17">
    <source>
        <dbReference type="Google" id="ProtNLM"/>
    </source>
</evidence>
<feature type="compositionally biased region" description="Basic and acidic residues" evidence="12">
    <location>
        <begin position="325"/>
        <end position="411"/>
    </location>
</feature>
<dbReference type="Proteomes" id="UP001141806">
    <property type="component" value="Unassembled WGS sequence"/>
</dbReference>
<dbReference type="GO" id="GO:0003723">
    <property type="term" value="F:RNA binding"/>
    <property type="evidence" value="ECO:0007669"/>
    <property type="project" value="UniProtKB-UniRule"/>
</dbReference>
<dbReference type="PROSITE" id="PS50102">
    <property type="entry name" value="RRM"/>
    <property type="match status" value="1"/>
</dbReference>
<evidence type="ECO:0000259" key="14">
    <source>
        <dbReference type="PROSITE" id="PS50199"/>
    </source>
</evidence>
<sequence length="411" mass="46173">MASNLGRVVPPNGSIYVCNLPNGTDENMLAEFFGTIGLLKKDKRTGRPKIWLYRDKVTNEPKGDATVTYEDPHAALAAVEWFNNKEFHGSTIGVFIAESKTKDNHTYNSGNHGEDPSGDYGGQEEDARDLNGSGGKDKDRDDAPVKAWQQEGDWMCPNTSCTNVNFAFRGVCNRCGSARPAGASGSGAGAGGRGRGRGGNDSGGRGRPVAGTTGLFGPNDWSCPMCANINWAKRTKCNICNTNKPGHNEGGVRGGRAGGYKEFDEEEIEETRRRRREAEEDDGELYDEFGNLKKKFRAKAQQAETLQVLPGAGRAGWEVEQLDVTNKDGKDKSKDRGRDRDDRASSRSRDRDVYTHERDRRQSQSRERERDREKERGKDRDRERDYDNSRGREYGRDRDRERDWDWDHYRD</sequence>
<dbReference type="Pfam" id="PF00076">
    <property type="entry name" value="RRM_1"/>
    <property type="match status" value="1"/>
</dbReference>
<evidence type="ECO:0000313" key="16">
    <source>
        <dbReference type="Proteomes" id="UP001141806"/>
    </source>
</evidence>
<keyword evidence="3" id="KW-0677">Repeat</keyword>
<evidence type="ECO:0000259" key="13">
    <source>
        <dbReference type="PROSITE" id="PS50102"/>
    </source>
</evidence>
<comment type="similarity">
    <text evidence="9">Belongs to the TAF15 family.</text>
</comment>
<name>A0A9Q0K285_9MAGN</name>
<feature type="compositionally biased region" description="Basic and acidic residues" evidence="12">
    <location>
        <begin position="135"/>
        <end position="144"/>
    </location>
</feature>
<evidence type="ECO:0000256" key="6">
    <source>
        <dbReference type="ARBA" id="ARBA00022884"/>
    </source>
</evidence>
<evidence type="ECO:0000256" key="5">
    <source>
        <dbReference type="ARBA" id="ARBA00022833"/>
    </source>
</evidence>
<reference evidence="15" key="1">
    <citation type="journal article" date="2023" name="Plant J.">
        <title>The genome of the king protea, Protea cynaroides.</title>
        <authorList>
            <person name="Chang J."/>
            <person name="Duong T.A."/>
            <person name="Schoeman C."/>
            <person name="Ma X."/>
            <person name="Roodt D."/>
            <person name="Barker N."/>
            <person name="Li Z."/>
            <person name="Van de Peer Y."/>
            <person name="Mizrachi E."/>
        </authorList>
    </citation>
    <scope>NUCLEOTIDE SEQUENCE</scope>
    <source>
        <tissue evidence="15">Young leaves</tissue>
    </source>
</reference>
<dbReference type="Gene3D" id="3.30.70.330">
    <property type="match status" value="1"/>
</dbReference>
<keyword evidence="4 11" id="KW-0863">Zinc-finger</keyword>